<sequence length="126" mass="13748">MKGTTGMDGIRVSTRLGYAAYLMLFAVFAVFLLPAVAFGIAFRTIAPHASGLTLIAALVVPCVVTVLAVAVRRVVCVSVSSGAIAARRPLPRDFRFDTRVMNAVRSWSRPQWVPSWARYTLPDPRI</sequence>
<organism evidence="2 3">
    <name type="scientific">Bifidobacterium callitrichos</name>
    <dbReference type="NCBI Taxonomy" id="762209"/>
    <lineage>
        <taxon>Bacteria</taxon>
        <taxon>Bacillati</taxon>
        <taxon>Actinomycetota</taxon>
        <taxon>Actinomycetes</taxon>
        <taxon>Bifidobacteriales</taxon>
        <taxon>Bifidobacteriaceae</taxon>
        <taxon>Bifidobacterium</taxon>
    </lineage>
</organism>
<proteinExistence type="predicted"/>
<dbReference type="RefSeq" id="WP_150394424.1">
    <property type="nucleotide sequence ID" value="NZ_RZJP01000003.1"/>
</dbReference>
<comment type="caution">
    <text evidence="2">The sequence shown here is derived from an EMBL/GenBank/DDBJ whole genome shotgun (WGS) entry which is preliminary data.</text>
</comment>
<protein>
    <submittedName>
        <fullName evidence="2">Uncharacterized protein</fullName>
    </submittedName>
</protein>
<feature type="transmembrane region" description="Helical" evidence="1">
    <location>
        <begin position="21"/>
        <end position="42"/>
    </location>
</feature>
<keyword evidence="1" id="KW-0472">Membrane</keyword>
<evidence type="ECO:0000313" key="3">
    <source>
        <dbReference type="Proteomes" id="UP000326060"/>
    </source>
</evidence>
<dbReference type="Proteomes" id="UP000326060">
    <property type="component" value="Unassembled WGS sequence"/>
</dbReference>
<dbReference type="EMBL" id="RZJP01000003">
    <property type="protein sequence ID" value="KAA8815867.1"/>
    <property type="molecule type" value="Genomic_DNA"/>
</dbReference>
<keyword evidence="1" id="KW-0812">Transmembrane</keyword>
<evidence type="ECO:0000313" key="2">
    <source>
        <dbReference type="EMBL" id="KAA8815867.1"/>
    </source>
</evidence>
<gene>
    <name evidence="2" type="ORF">EMB92_07905</name>
</gene>
<dbReference type="AlphaFoldDB" id="A0A5M9ZD21"/>
<keyword evidence="1" id="KW-1133">Transmembrane helix</keyword>
<accession>A0A5M9ZD21</accession>
<feature type="transmembrane region" description="Helical" evidence="1">
    <location>
        <begin position="48"/>
        <end position="71"/>
    </location>
</feature>
<evidence type="ECO:0000256" key="1">
    <source>
        <dbReference type="SAM" id="Phobius"/>
    </source>
</evidence>
<reference evidence="2 3" key="1">
    <citation type="journal article" date="2019" name="Syst. Appl. Microbiol.">
        <title>Characterization of Bifidobacterium species in feaces of the Egyptian fruit bat: Description of B. vespertilionis sp. nov. and B. rousetti sp. nov.</title>
        <authorList>
            <person name="Modesto M."/>
            <person name="Satti M."/>
            <person name="Watanabe K."/>
            <person name="Puglisi E."/>
            <person name="Morelli L."/>
            <person name="Huang C.-H."/>
            <person name="Liou J.-S."/>
            <person name="Miyashita M."/>
            <person name="Tamura T."/>
            <person name="Saito S."/>
            <person name="Mori K."/>
            <person name="Huang L."/>
            <person name="Sciavilla P."/>
            <person name="Sandri C."/>
            <person name="Spiezio C."/>
            <person name="Vitali F."/>
            <person name="Cavalieri D."/>
            <person name="Perpetuini G."/>
            <person name="Tofalo R."/>
            <person name="Bonetti A."/>
            <person name="Arita M."/>
            <person name="Mattarelli P."/>
        </authorList>
    </citation>
    <scope>NUCLEOTIDE SEQUENCE [LARGE SCALE GENOMIC DNA]</scope>
    <source>
        <strain evidence="2 3">RST27</strain>
    </source>
</reference>
<name>A0A5M9ZD21_9BIFI</name>